<keyword evidence="2" id="KW-1185">Reference proteome</keyword>
<dbReference type="AlphaFoldDB" id="A0A1N7SFS6"/>
<evidence type="ECO:0000313" key="2">
    <source>
        <dbReference type="Proteomes" id="UP000187012"/>
    </source>
</evidence>
<accession>A0A1N7SFS6</accession>
<dbReference type="EMBL" id="CYGX02000063">
    <property type="protein sequence ID" value="SIT46182.1"/>
    <property type="molecule type" value="Genomic_DNA"/>
</dbReference>
<name>A0A1N7SFS6_9BURK</name>
<dbReference type="Proteomes" id="UP000187012">
    <property type="component" value="Unassembled WGS sequence"/>
</dbReference>
<sequence>MDHRQYRVRFWEALHEIYRLYTDLATSPWASSSHDTATIVSRGTFASIAN</sequence>
<protein>
    <submittedName>
        <fullName evidence="1">Uncharacterized protein</fullName>
    </submittedName>
</protein>
<gene>
    <name evidence="1" type="ORF">BN2475_630035</name>
</gene>
<proteinExistence type="predicted"/>
<dbReference type="STRING" id="1247936.BN2475_630035"/>
<organism evidence="1 2">
    <name type="scientific">Paraburkholderia ribeironis</name>
    <dbReference type="NCBI Taxonomy" id="1247936"/>
    <lineage>
        <taxon>Bacteria</taxon>
        <taxon>Pseudomonadati</taxon>
        <taxon>Pseudomonadota</taxon>
        <taxon>Betaproteobacteria</taxon>
        <taxon>Burkholderiales</taxon>
        <taxon>Burkholderiaceae</taxon>
        <taxon>Paraburkholderia</taxon>
    </lineage>
</organism>
<reference evidence="1 2" key="1">
    <citation type="submission" date="2016-12" db="EMBL/GenBank/DDBJ databases">
        <authorList>
            <person name="Song W.-J."/>
            <person name="Kurnit D.M."/>
        </authorList>
    </citation>
    <scope>NUCLEOTIDE SEQUENCE [LARGE SCALE GENOMIC DNA]</scope>
    <source>
        <strain evidence="1 2">STM7296</strain>
    </source>
</reference>
<evidence type="ECO:0000313" key="1">
    <source>
        <dbReference type="EMBL" id="SIT46182.1"/>
    </source>
</evidence>